<dbReference type="AlphaFoldDB" id="A0AAN6JIU6"/>
<organism evidence="1 2">
    <name type="scientific">Tilletia horrida</name>
    <dbReference type="NCBI Taxonomy" id="155126"/>
    <lineage>
        <taxon>Eukaryota</taxon>
        <taxon>Fungi</taxon>
        <taxon>Dikarya</taxon>
        <taxon>Basidiomycota</taxon>
        <taxon>Ustilaginomycotina</taxon>
        <taxon>Exobasidiomycetes</taxon>
        <taxon>Tilletiales</taxon>
        <taxon>Tilletiaceae</taxon>
        <taxon>Tilletia</taxon>
    </lineage>
</organism>
<comment type="caution">
    <text evidence="1">The sequence shown here is derived from an EMBL/GenBank/DDBJ whole genome shotgun (WGS) entry which is preliminary data.</text>
</comment>
<evidence type="ECO:0000313" key="2">
    <source>
        <dbReference type="Proteomes" id="UP001176521"/>
    </source>
</evidence>
<name>A0AAN6JIU6_9BASI</name>
<proteinExistence type="predicted"/>
<reference evidence="1" key="1">
    <citation type="journal article" date="2023" name="PhytoFront">
        <title>Draft Genome Resources of Seven Strains of Tilletia horrida, Causal Agent of Kernel Smut of Rice.</title>
        <authorList>
            <person name="Khanal S."/>
            <person name="Antony Babu S."/>
            <person name="Zhou X.G."/>
        </authorList>
    </citation>
    <scope>NUCLEOTIDE SEQUENCE</scope>
    <source>
        <strain evidence="1">TX3</strain>
    </source>
</reference>
<dbReference type="EMBL" id="JAPDMQ010000357">
    <property type="protein sequence ID" value="KAK0526382.1"/>
    <property type="molecule type" value="Genomic_DNA"/>
</dbReference>
<keyword evidence="2" id="KW-1185">Reference proteome</keyword>
<gene>
    <name evidence="1" type="ORF">OC842_005212</name>
</gene>
<protein>
    <submittedName>
        <fullName evidence="1">Uncharacterized protein</fullName>
    </submittedName>
</protein>
<evidence type="ECO:0000313" key="1">
    <source>
        <dbReference type="EMBL" id="KAK0526382.1"/>
    </source>
</evidence>
<sequence>MATGLTHMRVALGHSVKWPTYATISLDVIIGHQVEGAPAGTKRLWLQDETGDMIQSSVLVGSDVDLQLDSAYIFGADVDGTDPHSETLPWAPPLVNGIGVVAGRSADRSRTQICGLTYCGDDLRWMRYDLDLELGADTTVTPVLYAMVSFDAVLTEISQGGVPRGRILRINQLQPAHSMLLVELDIVRSGAGDTRAGLAAARQQKDKRKLEEMLAQA</sequence>
<dbReference type="Proteomes" id="UP001176521">
    <property type="component" value="Unassembled WGS sequence"/>
</dbReference>
<accession>A0AAN6JIU6</accession>